<feature type="binding site" evidence="10">
    <location>
        <position position="128"/>
    </location>
    <ligand>
        <name>ATP</name>
        <dbReference type="ChEBI" id="CHEBI:30616"/>
    </ligand>
</feature>
<gene>
    <name evidence="10" type="primary">mnmA</name>
    <name evidence="13" type="ORF">ATC1_131241</name>
</gene>
<dbReference type="OrthoDB" id="9800696at2"/>
<feature type="site" description="Interaction with tRNA" evidence="10">
    <location>
        <position position="340"/>
    </location>
</feature>
<accession>A0A0S7BXC1</accession>
<dbReference type="EMBL" id="DF968181">
    <property type="protein sequence ID" value="GAP41256.1"/>
    <property type="molecule type" value="Genomic_DNA"/>
</dbReference>
<keyword evidence="10" id="KW-0963">Cytoplasm</keyword>
<comment type="function">
    <text evidence="9 10">Catalyzes the 2-thiolation of uridine at the wobble position (U34) of tRNA, leading to the formation of s(2)U34.</text>
</comment>
<dbReference type="GO" id="GO:0008168">
    <property type="term" value="F:methyltransferase activity"/>
    <property type="evidence" value="ECO:0007669"/>
    <property type="project" value="UniProtKB-KW"/>
</dbReference>
<comment type="caution">
    <text evidence="10">Lacks conserved residue(s) required for the propagation of feature annotation.</text>
</comment>
<keyword evidence="5 10" id="KW-0067">ATP-binding</keyword>
<dbReference type="Pfam" id="PF20259">
    <property type="entry name" value="tRNA_Me_trans_M"/>
    <property type="match status" value="1"/>
</dbReference>
<dbReference type="Pfam" id="PF20258">
    <property type="entry name" value="tRNA_Me_trans_C"/>
    <property type="match status" value="1"/>
</dbReference>
<dbReference type="EC" id="2.8.1.13" evidence="10"/>
<dbReference type="AlphaFoldDB" id="A0A0S7BXC1"/>
<comment type="subcellular location">
    <subcellularLocation>
        <location evidence="10">Cytoplasm</location>
    </subcellularLocation>
</comment>
<dbReference type="CDD" id="cd01998">
    <property type="entry name" value="MnmA_TRMU-like"/>
    <property type="match status" value="1"/>
</dbReference>
<dbReference type="GO" id="GO:0005524">
    <property type="term" value="F:ATP binding"/>
    <property type="evidence" value="ECO:0007669"/>
    <property type="project" value="UniProtKB-KW"/>
</dbReference>
<feature type="active site" description="Cysteine persulfide intermediate" evidence="10">
    <location>
        <position position="201"/>
    </location>
</feature>
<dbReference type="SUPFAM" id="SSF52402">
    <property type="entry name" value="Adenine nucleotide alpha hydrolases-like"/>
    <property type="match status" value="1"/>
</dbReference>
<evidence type="ECO:0000259" key="12">
    <source>
        <dbReference type="Pfam" id="PF20259"/>
    </source>
</evidence>
<dbReference type="GO" id="GO:0103016">
    <property type="term" value="F:tRNA-uridine 2-sulfurtransferase activity"/>
    <property type="evidence" value="ECO:0007669"/>
    <property type="project" value="UniProtKB-EC"/>
</dbReference>
<dbReference type="RefSeq" id="WP_062282107.1">
    <property type="nucleotide sequence ID" value="NZ_DF968181.1"/>
</dbReference>
<comment type="similarity">
    <text evidence="10">Belongs to the MnmA/TRMU family.</text>
</comment>
<dbReference type="Proteomes" id="UP000053370">
    <property type="component" value="Unassembled WGS sequence"/>
</dbReference>
<dbReference type="InterPro" id="IPR023382">
    <property type="entry name" value="MnmA-like_central_sf"/>
</dbReference>
<sequence>MSESLGKVVVGMSGGVDSSVAALLLKQQGYQVIGVMLKLWSEEGFGRDNQCCSLESAQQARIIASKIGIPFYLLDASNQFYNSVVKPFVDSYLCGQTPNPCSLCNPLVRWKMLLDYADAIDAQFVSTGHYARTSIDPDKRVHLFRGVDSQKDQSYIISRLNQIQLQRSIFPLGIYTKLEIRKIAAEYELPSASKPDSQDICFIGDGDYRNFLKRNYGSLIQSGNIVDQQHNILGIHPGLPFFTIGQRKGLKISAPEPYYVLSKNPEKNEVLVGKKNDLLINQVLIDDVNWVSCMPIHKPIHAYAQFRYKAVPKLVSAEIQPDNRLKIGLEVAANDIACGQIAVLYNEDNEVIVSGRIIQTENQL</sequence>
<keyword evidence="1 10" id="KW-0820">tRNA-binding</keyword>
<evidence type="ECO:0000313" key="13">
    <source>
        <dbReference type="EMBL" id="GAP41256.1"/>
    </source>
</evidence>
<dbReference type="Gene3D" id="2.40.30.10">
    <property type="entry name" value="Translation factors"/>
    <property type="match status" value="1"/>
</dbReference>
<evidence type="ECO:0000313" key="14">
    <source>
        <dbReference type="Proteomes" id="UP000053370"/>
    </source>
</evidence>
<keyword evidence="6 10" id="KW-0694">RNA-binding</keyword>
<keyword evidence="14" id="KW-1185">Reference proteome</keyword>
<evidence type="ECO:0000256" key="3">
    <source>
        <dbReference type="ARBA" id="ARBA00022694"/>
    </source>
</evidence>
<feature type="binding site" evidence="10">
    <location>
        <position position="37"/>
    </location>
    <ligand>
        <name>ATP</name>
        <dbReference type="ChEBI" id="CHEBI:30616"/>
    </ligand>
</feature>
<dbReference type="PATRIC" id="fig|1678840.3.peg.2686"/>
<dbReference type="Gene3D" id="3.40.50.620">
    <property type="entry name" value="HUPs"/>
    <property type="match status" value="1"/>
</dbReference>
<dbReference type="InterPro" id="IPR014729">
    <property type="entry name" value="Rossmann-like_a/b/a_fold"/>
</dbReference>
<dbReference type="FunFam" id="3.40.50.620:FF:000115">
    <property type="entry name" value="tRNA-specific 2-thiouridylase MnmA"/>
    <property type="match status" value="1"/>
</dbReference>
<keyword evidence="13" id="KW-0489">Methyltransferase</keyword>
<evidence type="ECO:0000256" key="4">
    <source>
        <dbReference type="ARBA" id="ARBA00022741"/>
    </source>
</evidence>
<feature type="binding site" evidence="10">
    <location>
        <begin position="11"/>
        <end position="18"/>
    </location>
    <ligand>
        <name>ATP</name>
        <dbReference type="ChEBI" id="CHEBI:30616"/>
    </ligand>
</feature>
<feature type="site" description="Interaction with tRNA" evidence="10">
    <location>
        <position position="129"/>
    </location>
</feature>
<feature type="region of interest" description="Interaction with tRNA" evidence="10">
    <location>
        <begin position="151"/>
        <end position="153"/>
    </location>
</feature>
<dbReference type="InterPro" id="IPR046885">
    <property type="entry name" value="MnmA-like_C"/>
</dbReference>
<dbReference type="HAMAP" id="MF_00144">
    <property type="entry name" value="tRNA_thiouridyl_MnmA"/>
    <property type="match status" value="1"/>
</dbReference>
<evidence type="ECO:0000256" key="2">
    <source>
        <dbReference type="ARBA" id="ARBA00022679"/>
    </source>
</evidence>
<dbReference type="InterPro" id="IPR046884">
    <property type="entry name" value="MnmA-like_central"/>
</dbReference>
<feature type="region of interest" description="Interaction with tRNA" evidence="10">
    <location>
        <begin position="307"/>
        <end position="308"/>
    </location>
</feature>
<keyword evidence="3 10" id="KW-0819">tRNA processing</keyword>
<dbReference type="Pfam" id="PF03054">
    <property type="entry name" value="tRNA_Me_trans"/>
    <property type="match status" value="1"/>
</dbReference>
<dbReference type="STRING" id="1678840.ATC1_131241"/>
<keyword evidence="2 10" id="KW-0808">Transferase</keyword>
<name>A0A0S7BXC1_9CHLR</name>
<dbReference type="GO" id="GO:0032259">
    <property type="term" value="P:methylation"/>
    <property type="evidence" value="ECO:0007669"/>
    <property type="project" value="UniProtKB-KW"/>
</dbReference>
<evidence type="ECO:0000256" key="8">
    <source>
        <dbReference type="ARBA" id="ARBA00051542"/>
    </source>
</evidence>
<evidence type="ECO:0000256" key="1">
    <source>
        <dbReference type="ARBA" id="ARBA00022555"/>
    </source>
</evidence>
<reference evidence="13" key="1">
    <citation type="journal article" date="2015" name="Genome Announc.">
        <title>Draft Genome Sequence of Anaerolineae Strain TC1, a Novel Isolate from a Methanogenic Wastewater Treatment System.</title>
        <authorList>
            <person name="Matsuura N."/>
            <person name="Tourlousse D.M."/>
            <person name="Sun L."/>
            <person name="Toyonaga M."/>
            <person name="Kuroda K."/>
            <person name="Ohashi A."/>
            <person name="Cruz R."/>
            <person name="Yamaguchi T."/>
            <person name="Sekiguchi Y."/>
        </authorList>
    </citation>
    <scope>NUCLEOTIDE SEQUENCE [LARGE SCALE GENOMIC DNA]</scope>
    <source>
        <strain evidence="13">TC1</strain>
    </source>
</reference>
<dbReference type="Gene3D" id="2.30.30.280">
    <property type="entry name" value="Adenine nucleotide alpha hydrolases-like domains"/>
    <property type="match status" value="1"/>
</dbReference>
<evidence type="ECO:0000256" key="7">
    <source>
        <dbReference type="ARBA" id="ARBA00023157"/>
    </source>
</evidence>
<feature type="disulfide bond" description="Alternate" evidence="10">
    <location>
        <begin position="104"/>
        <end position="201"/>
    </location>
</feature>
<evidence type="ECO:0000256" key="9">
    <source>
        <dbReference type="ARBA" id="ARBA00056575"/>
    </source>
</evidence>
<dbReference type="GO" id="GO:0002143">
    <property type="term" value="P:tRNA wobble position uridine thiolation"/>
    <property type="evidence" value="ECO:0007669"/>
    <property type="project" value="TreeGrafter"/>
</dbReference>
<dbReference type="FunFam" id="2.30.30.280:FF:000001">
    <property type="entry name" value="tRNA-specific 2-thiouridylase MnmA"/>
    <property type="match status" value="1"/>
</dbReference>
<organism evidence="13">
    <name type="scientific">Flexilinea flocculi</name>
    <dbReference type="NCBI Taxonomy" id="1678840"/>
    <lineage>
        <taxon>Bacteria</taxon>
        <taxon>Bacillati</taxon>
        <taxon>Chloroflexota</taxon>
        <taxon>Anaerolineae</taxon>
        <taxon>Anaerolineales</taxon>
        <taxon>Anaerolineaceae</taxon>
        <taxon>Flexilinea</taxon>
    </lineage>
</organism>
<dbReference type="NCBIfam" id="NF001138">
    <property type="entry name" value="PRK00143.1"/>
    <property type="match status" value="1"/>
</dbReference>
<dbReference type="NCBIfam" id="TIGR00420">
    <property type="entry name" value="trmU"/>
    <property type="match status" value="1"/>
</dbReference>
<evidence type="ECO:0000256" key="5">
    <source>
        <dbReference type="ARBA" id="ARBA00022840"/>
    </source>
</evidence>
<dbReference type="InterPro" id="IPR004506">
    <property type="entry name" value="MnmA-like"/>
</dbReference>
<dbReference type="PANTHER" id="PTHR11933">
    <property type="entry name" value="TRNA 5-METHYLAMINOMETHYL-2-THIOURIDYLATE -METHYLTRANSFERASE"/>
    <property type="match status" value="1"/>
</dbReference>
<dbReference type="GO" id="GO:0000049">
    <property type="term" value="F:tRNA binding"/>
    <property type="evidence" value="ECO:0007669"/>
    <property type="project" value="UniProtKB-KW"/>
</dbReference>
<evidence type="ECO:0000256" key="6">
    <source>
        <dbReference type="ARBA" id="ARBA00022884"/>
    </source>
</evidence>
<feature type="domain" description="tRNA-specific 2-thiouridylase MnmA-like central" evidence="12">
    <location>
        <begin position="210"/>
        <end position="274"/>
    </location>
</feature>
<keyword evidence="7 10" id="KW-1015">Disulfide bond</keyword>
<keyword evidence="4 10" id="KW-0547">Nucleotide-binding</keyword>
<proteinExistence type="inferred from homology"/>
<evidence type="ECO:0000256" key="10">
    <source>
        <dbReference type="HAMAP-Rule" id="MF_00144"/>
    </source>
</evidence>
<comment type="catalytic activity">
    <reaction evidence="8 10">
        <text>S-sulfanyl-L-cysteinyl-[protein] + uridine(34) in tRNA + AH2 + ATP = 2-thiouridine(34) in tRNA + L-cysteinyl-[protein] + A + AMP + diphosphate + H(+)</text>
        <dbReference type="Rhea" id="RHEA:47032"/>
        <dbReference type="Rhea" id="RHEA-COMP:10131"/>
        <dbReference type="Rhea" id="RHEA-COMP:11726"/>
        <dbReference type="Rhea" id="RHEA-COMP:11727"/>
        <dbReference type="Rhea" id="RHEA-COMP:11728"/>
        <dbReference type="ChEBI" id="CHEBI:13193"/>
        <dbReference type="ChEBI" id="CHEBI:15378"/>
        <dbReference type="ChEBI" id="CHEBI:17499"/>
        <dbReference type="ChEBI" id="CHEBI:29950"/>
        <dbReference type="ChEBI" id="CHEBI:30616"/>
        <dbReference type="ChEBI" id="CHEBI:33019"/>
        <dbReference type="ChEBI" id="CHEBI:61963"/>
        <dbReference type="ChEBI" id="CHEBI:65315"/>
        <dbReference type="ChEBI" id="CHEBI:87170"/>
        <dbReference type="ChEBI" id="CHEBI:456215"/>
        <dbReference type="EC" id="2.8.1.13"/>
    </reaction>
</comment>
<dbReference type="GO" id="GO:0005737">
    <property type="term" value="C:cytoplasm"/>
    <property type="evidence" value="ECO:0007669"/>
    <property type="project" value="UniProtKB-SubCell"/>
</dbReference>
<dbReference type="PANTHER" id="PTHR11933:SF5">
    <property type="entry name" value="MITOCHONDRIAL TRNA-SPECIFIC 2-THIOURIDYLASE 1"/>
    <property type="match status" value="1"/>
</dbReference>
<feature type="active site" description="Nucleophile" evidence="10">
    <location>
        <position position="104"/>
    </location>
</feature>
<feature type="domain" description="tRNA-specific 2-thiouridylase MnmA-like C-terminal" evidence="11">
    <location>
        <begin position="283"/>
        <end position="357"/>
    </location>
</feature>
<evidence type="ECO:0000259" key="11">
    <source>
        <dbReference type="Pfam" id="PF20258"/>
    </source>
</evidence>
<protein>
    <recommendedName>
        <fullName evidence="10">tRNA-specific 2-thiouridylase MnmA</fullName>
        <ecNumber evidence="10">2.8.1.13</ecNumber>
    </recommendedName>
</protein>